<dbReference type="GO" id="GO:0016787">
    <property type="term" value="F:hydrolase activity"/>
    <property type="evidence" value="ECO:0007669"/>
    <property type="project" value="UniProtKB-KW"/>
</dbReference>
<gene>
    <name evidence="9" type="ORF">GWC95_07015</name>
</gene>
<dbReference type="Pfam" id="PF25788">
    <property type="entry name" value="Ig_Rha78A_N"/>
    <property type="match status" value="1"/>
</dbReference>
<evidence type="ECO:0000259" key="5">
    <source>
        <dbReference type="Pfam" id="PF05592"/>
    </source>
</evidence>
<dbReference type="SUPFAM" id="SSF48208">
    <property type="entry name" value="Six-hairpin glycosidases"/>
    <property type="match status" value="1"/>
</dbReference>
<feature type="domain" description="Alpha-L-rhamnosidase six-hairpin glycosidase" evidence="7">
    <location>
        <begin position="445"/>
        <end position="789"/>
    </location>
</feature>
<protein>
    <recommendedName>
        <fullName evidence="2">alpha-L-rhamnosidase</fullName>
        <ecNumber evidence="2">3.2.1.40</ecNumber>
    </recommendedName>
</protein>
<keyword evidence="4" id="KW-0732">Signal</keyword>
<dbReference type="InterPro" id="IPR008928">
    <property type="entry name" value="6-hairpin_glycosidase_sf"/>
</dbReference>
<feature type="domain" description="Alpha-L-rhamnosidase concanavalin-like" evidence="5">
    <location>
        <begin position="338"/>
        <end position="435"/>
    </location>
</feature>
<dbReference type="Gene3D" id="2.60.120.260">
    <property type="entry name" value="Galactose-binding domain-like"/>
    <property type="match status" value="2"/>
</dbReference>
<feature type="signal peptide" evidence="4">
    <location>
        <begin position="1"/>
        <end position="19"/>
    </location>
</feature>
<evidence type="ECO:0000256" key="3">
    <source>
        <dbReference type="ARBA" id="ARBA00022801"/>
    </source>
</evidence>
<dbReference type="PANTHER" id="PTHR33307:SF6">
    <property type="entry name" value="ALPHA-RHAMNOSIDASE (EUROFUNG)-RELATED"/>
    <property type="match status" value="1"/>
</dbReference>
<comment type="caution">
    <text evidence="9">The sequence shown here is derived from an EMBL/GenBank/DDBJ whole genome shotgun (WGS) entry which is preliminary data.</text>
</comment>
<keyword evidence="10" id="KW-1185">Reference proteome</keyword>
<dbReference type="PANTHER" id="PTHR33307">
    <property type="entry name" value="ALPHA-RHAMNOSIDASE (EUROFUNG)"/>
    <property type="match status" value="1"/>
</dbReference>
<dbReference type="PIRSF" id="PIRSF010631">
    <property type="entry name" value="A-rhamnsds"/>
    <property type="match status" value="1"/>
</dbReference>
<feature type="chain" id="PRO_5045931829" description="alpha-L-rhamnosidase" evidence="4">
    <location>
        <begin position="20"/>
        <end position="911"/>
    </location>
</feature>
<dbReference type="InterPro" id="IPR013737">
    <property type="entry name" value="Bac_rhamnosid_N"/>
</dbReference>
<comment type="catalytic activity">
    <reaction evidence="1">
        <text>Hydrolysis of terminal non-reducing alpha-L-rhamnose residues in alpha-L-rhamnosides.</text>
        <dbReference type="EC" id="3.2.1.40"/>
    </reaction>
</comment>
<dbReference type="Gene3D" id="2.60.420.10">
    <property type="entry name" value="Maltose phosphorylase, domain 3"/>
    <property type="match status" value="1"/>
</dbReference>
<keyword evidence="3 9" id="KW-0378">Hydrolase</keyword>
<dbReference type="Pfam" id="PF05592">
    <property type="entry name" value="Bac_rhamnosid"/>
    <property type="match status" value="1"/>
</dbReference>
<dbReference type="Gene3D" id="2.60.40.10">
    <property type="entry name" value="Immunoglobulins"/>
    <property type="match status" value="1"/>
</dbReference>
<name>A0ABW9ZT48_9BACT</name>
<dbReference type="Proteomes" id="UP000753802">
    <property type="component" value="Unassembled WGS sequence"/>
</dbReference>
<evidence type="ECO:0000259" key="8">
    <source>
        <dbReference type="Pfam" id="PF17390"/>
    </source>
</evidence>
<dbReference type="InterPro" id="IPR035396">
    <property type="entry name" value="Bac_rhamnosid6H"/>
</dbReference>
<dbReference type="Gene3D" id="1.50.10.10">
    <property type="match status" value="1"/>
</dbReference>
<evidence type="ECO:0000313" key="10">
    <source>
        <dbReference type="Proteomes" id="UP000753802"/>
    </source>
</evidence>
<dbReference type="EMBL" id="JAACJS010000011">
    <property type="protein sequence ID" value="NCI49665.1"/>
    <property type="molecule type" value="Genomic_DNA"/>
</dbReference>
<dbReference type="Pfam" id="PF17389">
    <property type="entry name" value="Bac_rhamnosid6H"/>
    <property type="match status" value="1"/>
</dbReference>
<evidence type="ECO:0000256" key="4">
    <source>
        <dbReference type="SAM" id="SignalP"/>
    </source>
</evidence>
<dbReference type="Pfam" id="PF17390">
    <property type="entry name" value="Bac_rhamnosid_C"/>
    <property type="match status" value="1"/>
</dbReference>
<accession>A0ABW9ZT48</accession>
<dbReference type="InterPro" id="IPR008902">
    <property type="entry name" value="Rhamnosid_concanavalin"/>
</dbReference>
<evidence type="ECO:0000259" key="6">
    <source>
        <dbReference type="Pfam" id="PF08531"/>
    </source>
</evidence>
<feature type="domain" description="Alpha-L-rhamnosidase C-terminal" evidence="8">
    <location>
        <begin position="797"/>
        <end position="868"/>
    </location>
</feature>
<dbReference type="InterPro" id="IPR035398">
    <property type="entry name" value="Bac_rhamnosid_C"/>
</dbReference>
<evidence type="ECO:0000259" key="7">
    <source>
        <dbReference type="Pfam" id="PF17389"/>
    </source>
</evidence>
<dbReference type="InterPro" id="IPR012341">
    <property type="entry name" value="6hp_glycosidase-like_sf"/>
</dbReference>
<reference evidence="9 10" key="1">
    <citation type="submission" date="2020-01" db="EMBL/GenBank/DDBJ databases">
        <title>Genome analysis.</title>
        <authorList>
            <person name="Wu S."/>
            <person name="Wang G."/>
        </authorList>
    </citation>
    <scope>NUCLEOTIDE SEQUENCE [LARGE SCALE GENOMIC DNA]</scope>
    <source>
        <strain evidence="9 10">SYL130</strain>
    </source>
</reference>
<dbReference type="RefSeq" id="WP_161817977.1">
    <property type="nucleotide sequence ID" value="NZ_JAACJS010000011.1"/>
</dbReference>
<proteinExistence type="predicted"/>
<evidence type="ECO:0000256" key="1">
    <source>
        <dbReference type="ARBA" id="ARBA00001445"/>
    </source>
</evidence>
<sequence length="911" mass="101122">MKKTVLVLLPVCVAHFAFAQTAVLALRTENAVNPLGVDAVTPRFSWQLSGAKRNTMQTAYDITVFSPDKKIAWHSGKTSSSQSVYVPYAGSTLESGKRYKWIVQVWDNNGTAPSKSDTAFFQMAFLNTGDWKAKWIGPGFTEDSTRPSPLLRKTFTTNKRIASATAYITAHGMYEAQINGQRVGDAYFTPGWTSYNKRLQYQVYDVTKLLVNGTNAIGVTLANGWYRGFIGFSGQQNVYGKDIALLMQIEISYNDGSTERIITDESWKSSTGAIRSSEIYNGEFTDRRLEKQGWSLANYDDSKWDGVSLVNGDMKTLIATYNEPVRPIDTIGVAEVLKTPKGETVIDFRVNAVGWVAFKLKGKGKAGDKIIISHAEVLDKAGNFYTENLRAAKAQDVYILKGGETEILQPHFTWHGFRYIRIEGYPGDINPGDFKLIGFHSDMANTGTFTSSSNLVNRLQGNIRWGQKGNFIDVPTDCPQRDERLGWTGDAQVFSRTASFNMDVHNFFVKWLKDVAADQLENGSVPHVIPNVLGKGAAGSAGWADVANIIPWNMYLAYGDKKILEDQYPSMQAWVNYITGVSKNDLWNTGSHFGDWLFYRPDDDNDGRAAVTDKHLIAQCFYANSTQLLINAAKVLNRTEDVKTYELLLKRIKDAFINEYMTAGGRLVSGTQTALVLALNFDMLPEGLRQQAAQRLVDNIKSYGNHLTTGFLGTPYLCHVLTRFGFTDVAYKLLLQETYPSWLYPVKMGATTIWERWDGIKPNGTFQTPGMNSFNHYAYGAIGDWMYRVMAGLDTYEDGPGYKHIRIQPHIGGGFTNASATLKTFYGTLSSGWKIEGGKLMMDVTIPLNTTATLFVPASNVDQVTENNKPLGSIKEIKTGEAGSGYLSLTLGSGEYHFVVNGVPDQKPANN</sequence>
<organism evidence="9 10">
    <name type="scientific">Sediminibacterium roseum</name>
    <dbReference type="NCBI Taxonomy" id="1978412"/>
    <lineage>
        <taxon>Bacteria</taxon>
        <taxon>Pseudomonadati</taxon>
        <taxon>Bacteroidota</taxon>
        <taxon>Chitinophagia</taxon>
        <taxon>Chitinophagales</taxon>
        <taxon>Chitinophagaceae</taxon>
        <taxon>Sediminibacterium</taxon>
    </lineage>
</organism>
<dbReference type="InterPro" id="IPR016007">
    <property type="entry name" value="Alpha_rhamnosid"/>
</dbReference>
<dbReference type="InterPro" id="IPR013783">
    <property type="entry name" value="Ig-like_fold"/>
</dbReference>
<evidence type="ECO:0000256" key="2">
    <source>
        <dbReference type="ARBA" id="ARBA00012652"/>
    </source>
</evidence>
<feature type="domain" description="Bacterial alpha-L-rhamnosidase N-terminal" evidence="6">
    <location>
        <begin position="159"/>
        <end position="326"/>
    </location>
</feature>
<evidence type="ECO:0000313" key="9">
    <source>
        <dbReference type="EMBL" id="NCI49665.1"/>
    </source>
</evidence>
<dbReference type="EC" id="3.2.1.40" evidence="2"/>
<dbReference type="Pfam" id="PF08531">
    <property type="entry name" value="Bac_rhamnosid_N"/>
    <property type="match status" value="1"/>
</dbReference>